<reference evidence="2" key="1">
    <citation type="submission" date="2016-11" db="UniProtKB">
        <authorList>
            <consortium name="WormBaseParasite"/>
        </authorList>
    </citation>
    <scope>IDENTIFICATION</scope>
</reference>
<evidence type="ECO:0000313" key="2">
    <source>
        <dbReference type="WBParaSite" id="L893_g11546.t1"/>
    </source>
</evidence>
<protein>
    <submittedName>
        <fullName evidence="2">Uncharacterized protein</fullName>
    </submittedName>
</protein>
<evidence type="ECO:0000313" key="1">
    <source>
        <dbReference type="Proteomes" id="UP000095287"/>
    </source>
</evidence>
<dbReference type="WBParaSite" id="L893_g11546.t1">
    <property type="protein sequence ID" value="L893_g11546.t1"/>
    <property type="gene ID" value="L893_g11546"/>
</dbReference>
<organism evidence="1 2">
    <name type="scientific">Steinernema glaseri</name>
    <dbReference type="NCBI Taxonomy" id="37863"/>
    <lineage>
        <taxon>Eukaryota</taxon>
        <taxon>Metazoa</taxon>
        <taxon>Ecdysozoa</taxon>
        <taxon>Nematoda</taxon>
        <taxon>Chromadorea</taxon>
        <taxon>Rhabditida</taxon>
        <taxon>Tylenchina</taxon>
        <taxon>Panagrolaimomorpha</taxon>
        <taxon>Strongyloidoidea</taxon>
        <taxon>Steinernematidae</taxon>
        <taxon>Steinernema</taxon>
    </lineage>
</organism>
<keyword evidence="1" id="KW-1185">Reference proteome</keyword>
<proteinExistence type="predicted"/>
<dbReference type="Proteomes" id="UP000095287">
    <property type="component" value="Unplaced"/>
</dbReference>
<accession>A0A1I7Y105</accession>
<name>A0A1I7Y105_9BILA</name>
<dbReference type="AlphaFoldDB" id="A0A1I7Y105"/>
<sequence>MDAVPRLFIERVGLRLDRWSLRESCKIASNWGKRKLYAAAQLTCPLERDWTTSLSTVNMKFITNFDISPLMESINDLPNSWKEITPDELQSLVNRIKPTREGIHPVRYDHKSSSHVMLLNNSTHHMGQKLMSMRLPVDAVTLVTVESAKEKLEEFLEGVGPLYYINAFAAAALKQSIVDTTIDKFVPIDNGKFSFLWLGKAQLEKLVVKCEMAEKKVVLVVNSEEHANLLDFFDF</sequence>